<dbReference type="SUPFAM" id="SSF50475">
    <property type="entry name" value="FMN-binding split barrel"/>
    <property type="match status" value="1"/>
</dbReference>
<evidence type="ECO:0000313" key="1">
    <source>
        <dbReference type="EMBL" id="PWY74473.1"/>
    </source>
</evidence>
<evidence type="ECO:0008006" key="3">
    <source>
        <dbReference type="Google" id="ProtNLM"/>
    </source>
</evidence>
<dbReference type="STRING" id="1450535.A0A317VJG1"/>
<protein>
    <recommendedName>
        <fullName evidence="3">Pyridoxamine 5'-phosphate oxidase putative domain-containing protein</fullName>
    </recommendedName>
</protein>
<dbReference type="EMBL" id="MSFK01000030">
    <property type="protein sequence ID" value="PWY74473.1"/>
    <property type="molecule type" value="Genomic_DNA"/>
</dbReference>
<sequence>MSTSLQGWHPGELAIQRQLGYSTAVTNSWTFIKNFLPEQHRIFHTSNLPFLPITTIDEHGRPWASIVAGSTGEPGFINSPDPQTLSIHARLWTGDPLLNTITTWLNPKQQSTPPERYLTAGLGIEFSTRRRNKFAGRIEHVTTTTNTKLDYRIDVHVTEALGNCPKYINTRTLTPHPATNPTITHYHPHLPPSSLLPSEIISFIQSADTIFLATIYNPTSTPITTPHAGLNARSGLPGFTRIHPTTNQIIIPDYSGNRFVSTLGNIHASGLAGVTILSFTTGDVLYMTGTAEHYTGDAARKIMRGQGSLTAVRVTGYVFVRDAVPVREVVGTEVGRSMYSPKVKVLVQEDGLVMGGGGGVGYKALLERGELLGDGIGVFKFRIHSQGTGKGDGWR</sequence>
<reference evidence="1 2" key="1">
    <citation type="submission" date="2016-12" db="EMBL/GenBank/DDBJ databases">
        <title>The genomes of Aspergillus section Nigri reveals drivers in fungal speciation.</title>
        <authorList>
            <consortium name="DOE Joint Genome Institute"/>
            <person name="Vesth T.C."/>
            <person name="Nybo J."/>
            <person name="Theobald S."/>
            <person name="Brandl J."/>
            <person name="Frisvad J.C."/>
            <person name="Nielsen K.F."/>
            <person name="Lyhne E.K."/>
            <person name="Kogle M.E."/>
            <person name="Kuo A."/>
            <person name="Riley R."/>
            <person name="Clum A."/>
            <person name="Nolan M."/>
            <person name="Lipzen A."/>
            <person name="Salamov A."/>
            <person name="Henrissat B."/>
            <person name="Wiebenga A."/>
            <person name="De Vries R.P."/>
            <person name="Grigoriev I.V."/>
            <person name="Mortensen U.H."/>
            <person name="Andersen M.R."/>
            <person name="Baker S.E."/>
        </authorList>
    </citation>
    <scope>NUCLEOTIDE SEQUENCE [LARGE SCALE GENOMIC DNA]</scope>
    <source>
        <strain evidence="1 2">CBS 115572</strain>
    </source>
</reference>
<dbReference type="Gene3D" id="2.30.110.10">
    <property type="entry name" value="Electron Transport, Fmn-binding Protein, Chain A"/>
    <property type="match status" value="1"/>
</dbReference>
<dbReference type="RefSeq" id="XP_025463666.1">
    <property type="nucleotide sequence ID" value="XM_025617413.1"/>
</dbReference>
<organism evidence="1 2">
    <name type="scientific">Aspergillus sclerotioniger CBS 115572</name>
    <dbReference type="NCBI Taxonomy" id="1450535"/>
    <lineage>
        <taxon>Eukaryota</taxon>
        <taxon>Fungi</taxon>
        <taxon>Dikarya</taxon>
        <taxon>Ascomycota</taxon>
        <taxon>Pezizomycotina</taxon>
        <taxon>Eurotiomycetes</taxon>
        <taxon>Eurotiomycetidae</taxon>
        <taxon>Eurotiales</taxon>
        <taxon>Aspergillaceae</taxon>
        <taxon>Aspergillus</taxon>
        <taxon>Aspergillus subgen. Circumdati</taxon>
    </lineage>
</organism>
<evidence type="ECO:0000313" key="2">
    <source>
        <dbReference type="Proteomes" id="UP000246702"/>
    </source>
</evidence>
<name>A0A317VJG1_9EURO</name>
<comment type="caution">
    <text evidence="1">The sequence shown here is derived from an EMBL/GenBank/DDBJ whole genome shotgun (WGS) entry which is preliminary data.</text>
</comment>
<dbReference type="AlphaFoldDB" id="A0A317VJG1"/>
<dbReference type="GeneID" id="37119556"/>
<dbReference type="PANTHER" id="PTHR42815">
    <property type="entry name" value="FAD-BINDING, PUTATIVE (AFU_ORTHOLOGUE AFUA_6G07600)-RELATED"/>
    <property type="match status" value="1"/>
</dbReference>
<dbReference type="InterPro" id="IPR012349">
    <property type="entry name" value="Split_barrel_FMN-bd"/>
</dbReference>
<gene>
    <name evidence="1" type="ORF">BO94DRAFT_627338</name>
</gene>
<dbReference type="PANTHER" id="PTHR42815:SF2">
    <property type="entry name" value="FAD-BINDING, PUTATIVE (AFU_ORTHOLOGUE AFUA_6G07600)-RELATED"/>
    <property type="match status" value="1"/>
</dbReference>
<dbReference type="OrthoDB" id="436496at2759"/>
<proteinExistence type="predicted"/>
<keyword evidence="2" id="KW-1185">Reference proteome</keyword>
<dbReference type="Proteomes" id="UP000246702">
    <property type="component" value="Unassembled WGS sequence"/>
</dbReference>
<accession>A0A317VJG1</accession>